<name>A0A6A6PMI4_9PEZI</name>
<feature type="compositionally biased region" description="Basic and acidic residues" evidence="1">
    <location>
        <begin position="67"/>
        <end position="80"/>
    </location>
</feature>
<feature type="region of interest" description="Disordered" evidence="1">
    <location>
        <begin position="200"/>
        <end position="276"/>
    </location>
</feature>
<dbReference type="RefSeq" id="XP_033587596.1">
    <property type="nucleotide sequence ID" value="XM_033738127.1"/>
</dbReference>
<feature type="compositionally biased region" description="Pro residues" evidence="1">
    <location>
        <begin position="98"/>
        <end position="129"/>
    </location>
</feature>
<feature type="region of interest" description="Disordered" evidence="1">
    <location>
        <begin position="336"/>
        <end position="373"/>
    </location>
</feature>
<proteinExistence type="predicted"/>
<feature type="region of interest" description="Disordered" evidence="1">
    <location>
        <begin position="67"/>
        <end position="183"/>
    </location>
</feature>
<dbReference type="GeneID" id="54479129"/>
<evidence type="ECO:0000256" key="2">
    <source>
        <dbReference type="SAM" id="Phobius"/>
    </source>
</evidence>
<evidence type="ECO:0000256" key="1">
    <source>
        <dbReference type="SAM" id="MobiDB-lite"/>
    </source>
</evidence>
<feature type="transmembrane region" description="Helical" evidence="2">
    <location>
        <begin position="40"/>
        <end position="62"/>
    </location>
</feature>
<feature type="compositionally biased region" description="Gly residues" evidence="1">
    <location>
        <begin position="200"/>
        <end position="209"/>
    </location>
</feature>
<dbReference type="EMBL" id="MU001638">
    <property type="protein sequence ID" value="KAF2481026.1"/>
    <property type="molecule type" value="Genomic_DNA"/>
</dbReference>
<dbReference type="Proteomes" id="UP000799767">
    <property type="component" value="Unassembled WGS sequence"/>
</dbReference>
<feature type="region of interest" description="Disordered" evidence="1">
    <location>
        <begin position="455"/>
        <end position="482"/>
    </location>
</feature>
<feature type="compositionally biased region" description="Polar residues" evidence="1">
    <location>
        <begin position="1"/>
        <end position="15"/>
    </location>
</feature>
<feature type="compositionally biased region" description="Basic and acidic residues" evidence="1">
    <location>
        <begin position="216"/>
        <end position="255"/>
    </location>
</feature>
<feature type="compositionally biased region" description="Basic and acidic residues" evidence="1">
    <location>
        <begin position="142"/>
        <end position="152"/>
    </location>
</feature>
<keyword evidence="2" id="KW-0812">Transmembrane</keyword>
<evidence type="ECO:0000313" key="4">
    <source>
        <dbReference type="Proteomes" id="UP000799767"/>
    </source>
</evidence>
<reference evidence="3" key="1">
    <citation type="journal article" date="2020" name="Stud. Mycol.">
        <title>101 Dothideomycetes genomes: a test case for predicting lifestyles and emergence of pathogens.</title>
        <authorList>
            <person name="Haridas S."/>
            <person name="Albert R."/>
            <person name="Binder M."/>
            <person name="Bloem J."/>
            <person name="Labutti K."/>
            <person name="Salamov A."/>
            <person name="Andreopoulos B."/>
            <person name="Baker S."/>
            <person name="Barry K."/>
            <person name="Bills G."/>
            <person name="Bluhm B."/>
            <person name="Cannon C."/>
            <person name="Castanera R."/>
            <person name="Culley D."/>
            <person name="Daum C."/>
            <person name="Ezra D."/>
            <person name="Gonzalez J."/>
            <person name="Henrissat B."/>
            <person name="Kuo A."/>
            <person name="Liang C."/>
            <person name="Lipzen A."/>
            <person name="Lutzoni F."/>
            <person name="Magnuson J."/>
            <person name="Mondo S."/>
            <person name="Nolan M."/>
            <person name="Ohm R."/>
            <person name="Pangilinan J."/>
            <person name="Park H.-J."/>
            <person name="Ramirez L."/>
            <person name="Alfaro M."/>
            <person name="Sun H."/>
            <person name="Tritt A."/>
            <person name="Yoshinaga Y."/>
            <person name="Zwiers L.-H."/>
            <person name="Turgeon B."/>
            <person name="Goodwin S."/>
            <person name="Spatafora J."/>
            <person name="Crous P."/>
            <person name="Grigoriev I."/>
        </authorList>
    </citation>
    <scope>NUCLEOTIDE SEQUENCE</scope>
    <source>
        <strain evidence="3">CBS 113389</strain>
    </source>
</reference>
<feature type="compositionally biased region" description="Acidic residues" evidence="1">
    <location>
        <begin position="455"/>
        <end position="464"/>
    </location>
</feature>
<keyword evidence="2" id="KW-0472">Membrane</keyword>
<sequence>MAYDSRYNTQRSSAQGRPGARRYIFPPTPPSRSSNSHGFFTYWLPILVTGTIAVGGLAAWIWSERQEHDDDDGYPHDKPPRPRPGYGQEYTTQGSQPYPGPPRPPGSQPYGQGPPPPSQGGPPRPPPQGPTSGGEAASYYDQYRHTSTESRDVTQQGGEDGTWYGSVRGMMKRAPSPGEFYNSASKQMSAGVAAMGGALGSIMEGGEGADGSRPGDAGRQKQQRNRDRTTRVRTEEKEGFSDHERWSEEADEKQRTSVVEQESEKRAMDARDKGKGRAKKAVAVVVSADTAAEHDTEAIGFRSILSHLPSQRTSTTTDLFVLIYAPGLKSLPPLSYQPTTAQPQSTTATTTPATTPGSELQTISPRPTPADSPSPQFDAVYAQALTLVSSPTQILPFTTKDGYVHILRHLAPGLVYVSDTLAGDEGEDVAQLKGWVGHTVLVAGDEGFGGLADTETETETEAEEESKGGNNVRKKERKPRWYESSSFVGLGKDVEVVDAMRVAQDWEKRVGGRE</sequence>
<accession>A0A6A6PMI4</accession>
<organism evidence="3 4">
    <name type="scientific">Neohortaea acidophila</name>
    <dbReference type="NCBI Taxonomy" id="245834"/>
    <lineage>
        <taxon>Eukaryota</taxon>
        <taxon>Fungi</taxon>
        <taxon>Dikarya</taxon>
        <taxon>Ascomycota</taxon>
        <taxon>Pezizomycotina</taxon>
        <taxon>Dothideomycetes</taxon>
        <taxon>Dothideomycetidae</taxon>
        <taxon>Mycosphaerellales</taxon>
        <taxon>Teratosphaeriaceae</taxon>
        <taxon>Neohortaea</taxon>
    </lineage>
</organism>
<gene>
    <name evidence="3" type="ORF">BDY17DRAFT_347466</name>
</gene>
<protein>
    <submittedName>
        <fullName evidence="3">Uncharacterized protein</fullName>
    </submittedName>
</protein>
<feature type="compositionally biased region" description="Low complexity" evidence="1">
    <location>
        <begin position="337"/>
        <end position="356"/>
    </location>
</feature>
<dbReference type="OrthoDB" id="5327700at2759"/>
<keyword evidence="4" id="KW-1185">Reference proteome</keyword>
<feature type="region of interest" description="Disordered" evidence="1">
    <location>
        <begin position="1"/>
        <end position="34"/>
    </location>
</feature>
<dbReference type="AlphaFoldDB" id="A0A6A6PMI4"/>
<evidence type="ECO:0000313" key="3">
    <source>
        <dbReference type="EMBL" id="KAF2481026.1"/>
    </source>
</evidence>
<feature type="compositionally biased region" description="Basic and acidic residues" evidence="1">
    <location>
        <begin position="262"/>
        <end position="275"/>
    </location>
</feature>
<keyword evidence="2" id="KW-1133">Transmembrane helix</keyword>